<name>A0ABR0NDC7_GOSAR</name>
<dbReference type="PANTHER" id="PTHR46890:SF48">
    <property type="entry name" value="RNA-DIRECTED DNA POLYMERASE"/>
    <property type="match status" value="1"/>
</dbReference>
<accession>A0ABR0NDC7</accession>
<dbReference type="InterPro" id="IPR000477">
    <property type="entry name" value="RT_dom"/>
</dbReference>
<evidence type="ECO:0000259" key="1">
    <source>
        <dbReference type="Pfam" id="PF00078"/>
    </source>
</evidence>
<dbReference type="SUPFAM" id="SSF56672">
    <property type="entry name" value="DNA/RNA polymerases"/>
    <property type="match status" value="1"/>
</dbReference>
<keyword evidence="3" id="KW-1185">Reference proteome</keyword>
<dbReference type="Proteomes" id="UP001358586">
    <property type="component" value="Chromosome 10"/>
</dbReference>
<dbReference type="PANTHER" id="PTHR46890">
    <property type="entry name" value="NON-LTR RETROLELEMENT REVERSE TRANSCRIPTASE-LIKE PROTEIN-RELATED"/>
    <property type="match status" value="1"/>
</dbReference>
<feature type="domain" description="Reverse transcriptase" evidence="1">
    <location>
        <begin position="108"/>
        <end position="335"/>
    </location>
</feature>
<dbReference type="EMBL" id="JARKNE010000010">
    <property type="protein sequence ID" value="KAK5792990.1"/>
    <property type="molecule type" value="Genomic_DNA"/>
</dbReference>
<reference evidence="2 3" key="1">
    <citation type="submission" date="2023-03" db="EMBL/GenBank/DDBJ databases">
        <title>WGS of Gossypium arboreum.</title>
        <authorList>
            <person name="Yu D."/>
        </authorList>
    </citation>
    <scope>NUCLEOTIDE SEQUENCE [LARGE SCALE GENOMIC DNA]</scope>
    <source>
        <tissue evidence="2">Leaf</tissue>
    </source>
</reference>
<comment type="caution">
    <text evidence="2">The sequence shown here is derived from an EMBL/GenBank/DDBJ whole genome shotgun (WGS) entry which is preliminary data.</text>
</comment>
<evidence type="ECO:0000313" key="3">
    <source>
        <dbReference type="Proteomes" id="UP001358586"/>
    </source>
</evidence>
<proteinExistence type="predicted"/>
<gene>
    <name evidence="2" type="ORF">PVK06_034124</name>
</gene>
<evidence type="ECO:0000313" key="2">
    <source>
        <dbReference type="EMBL" id="KAK5792990.1"/>
    </source>
</evidence>
<sequence length="582" mass="65237">MAKIGKTYFHDLFASLGISNAERSLQGVQRCITEDMNAQLTTAHTAKEIWAALKAMGPTKALSANGLPALFFQKCWHIVGPEVTSFCLEILNQGKELESINGTNIVLIPKTSQPTDMKNFKPISLCNVHYEIIAKVVANRFQNVLEVCIDKAQSAFVTSRLITDNVLVAYEILHTLKNKRVRKTGHMTLKLDMSKAYDRVKWKFLRGEVFKPMRGLRQGDPLSPYLFLICCEGLSSILRSALKSKEIKGLKANRRGPKISHLLFADDCISFYEATSLGAQKITNILAEYESCLGQCVNFTKSTIFFCTNIMEANKLIFTSLLGMRRSTDIEKYLGLPNLIGKKKKTSFQNIKDMMKRKIDGWSSRFLSQGRKEKGPGRKGIHWCSWKSICELKSEGGLGFRDMAKFNVALLAKQGWRLLEYPDFISHTAKGLIKEGLGWRVGTGENILINEDAGLPGAANYKICYPIFNTNITTMASLIDNTNREWREELIRNTFEAHDADRILRIPLALDEHTDIVIWHGEPLAVGTTFDAETIACYDAVLIGLEMGYTKVVIEGDSKAIITKCMAQSVDKSQVSVHIQNI</sequence>
<dbReference type="CDD" id="cd01650">
    <property type="entry name" value="RT_nLTR_like"/>
    <property type="match status" value="1"/>
</dbReference>
<dbReference type="Pfam" id="PF00078">
    <property type="entry name" value="RVT_1"/>
    <property type="match status" value="1"/>
</dbReference>
<dbReference type="InterPro" id="IPR052343">
    <property type="entry name" value="Retrotransposon-Effector_Assoc"/>
</dbReference>
<protein>
    <recommendedName>
        <fullName evidence="1">Reverse transcriptase domain-containing protein</fullName>
    </recommendedName>
</protein>
<organism evidence="2 3">
    <name type="scientific">Gossypium arboreum</name>
    <name type="common">Tree cotton</name>
    <name type="synonym">Gossypium nanking</name>
    <dbReference type="NCBI Taxonomy" id="29729"/>
    <lineage>
        <taxon>Eukaryota</taxon>
        <taxon>Viridiplantae</taxon>
        <taxon>Streptophyta</taxon>
        <taxon>Embryophyta</taxon>
        <taxon>Tracheophyta</taxon>
        <taxon>Spermatophyta</taxon>
        <taxon>Magnoliopsida</taxon>
        <taxon>eudicotyledons</taxon>
        <taxon>Gunneridae</taxon>
        <taxon>Pentapetalae</taxon>
        <taxon>rosids</taxon>
        <taxon>malvids</taxon>
        <taxon>Malvales</taxon>
        <taxon>Malvaceae</taxon>
        <taxon>Malvoideae</taxon>
        <taxon>Gossypium</taxon>
    </lineage>
</organism>
<dbReference type="InterPro" id="IPR043502">
    <property type="entry name" value="DNA/RNA_pol_sf"/>
</dbReference>